<proteinExistence type="predicted"/>
<evidence type="ECO:0000256" key="1">
    <source>
        <dbReference type="SAM" id="Phobius"/>
    </source>
</evidence>
<comment type="caution">
    <text evidence="2">The sequence shown here is derived from an EMBL/GenBank/DDBJ whole genome shotgun (WGS) entry which is preliminary data.</text>
</comment>
<keyword evidence="1" id="KW-0812">Transmembrane</keyword>
<organism evidence="2 3">
    <name type="scientific">Lachnoanaerobaculum gingivalis</name>
    <dbReference type="NCBI Taxonomy" id="2490855"/>
    <lineage>
        <taxon>Bacteria</taxon>
        <taxon>Bacillati</taxon>
        <taxon>Bacillota</taxon>
        <taxon>Clostridia</taxon>
        <taxon>Lachnospirales</taxon>
        <taxon>Lachnospiraceae</taxon>
        <taxon>Lachnoanaerobaculum</taxon>
    </lineage>
</organism>
<keyword evidence="1" id="KW-1133">Transmembrane helix</keyword>
<keyword evidence="1" id="KW-0472">Membrane</keyword>
<feature type="transmembrane region" description="Helical" evidence="1">
    <location>
        <begin position="12"/>
        <end position="32"/>
    </location>
</feature>
<protein>
    <submittedName>
        <fullName evidence="2">Uncharacterized protein</fullName>
    </submittedName>
</protein>
<dbReference type="EMBL" id="RRCO01000001">
    <property type="protein sequence ID" value="RRJ26984.1"/>
    <property type="molecule type" value="Genomic_DNA"/>
</dbReference>
<keyword evidence="3" id="KW-1185">Reference proteome</keyword>
<gene>
    <name evidence="2" type="ORF">EHV10_02960</name>
</gene>
<name>A0A3P3R0V0_9FIRM</name>
<dbReference type="OrthoDB" id="2015699at2"/>
<dbReference type="Proteomes" id="UP000272490">
    <property type="component" value="Unassembled WGS sequence"/>
</dbReference>
<evidence type="ECO:0000313" key="3">
    <source>
        <dbReference type="Proteomes" id="UP000272490"/>
    </source>
</evidence>
<accession>A0A3P3R0V0</accession>
<evidence type="ECO:0000313" key="2">
    <source>
        <dbReference type="EMBL" id="RRJ26984.1"/>
    </source>
</evidence>
<dbReference type="RefSeq" id="WP_128673341.1">
    <property type="nucleotide sequence ID" value="NZ_RRCO01000001.1"/>
</dbReference>
<sequence length="456" mass="53956">MKLEYKKRIYWLLRFILIVCVVNVLTGMYEVFTSNYNVTANQIIWRGARYNWDENRYRKIDELENLSELPKDCDIRDIWEVASCYAKDDAECESRLRELEKMYNDQGEKKVIENILEHDLGDDKKTRMEYLIVAGILTKDLDKGTELLNTALDYCFDRDFGVLGYKRYIDIGDKLYRKNEKVEEIIKAFEILSKYTVDYMSSAEKILDKDRRDTYIRHYFSMIQLFQIFSGIEYFDNNLISEKSYIGSNKRYIIRAVRGDGKDISLYYTMYKPFIKLGNVNIYGRYKNLNMRVYGLMIGSLDDRDVTDYISLKYLSTLTFIRRLNHLEATSDIFELCAAYTLVYDTDIHLIEGTAYAIYPTYKIFDYIGYKDMVDTKDAIRNFNANFSKGGYFGEFANEVGYDENNPITEENFGERLVEIFDMRYRCYEVLGEEYGYDIDCITLDLSGKEPLKRED</sequence>
<reference evidence="2 3" key="1">
    <citation type="submission" date="2018-11" db="EMBL/GenBank/DDBJ databases">
        <title>Genome sequencing of Lachnoanaerobaculum sp. KCOM 2030 (= ChDC B114).</title>
        <authorList>
            <person name="Kook J.-K."/>
            <person name="Park S.-N."/>
            <person name="Lim Y.K."/>
        </authorList>
    </citation>
    <scope>NUCLEOTIDE SEQUENCE [LARGE SCALE GENOMIC DNA]</scope>
    <source>
        <strain evidence="2 3">KCOM 2030</strain>
    </source>
</reference>
<dbReference type="AlphaFoldDB" id="A0A3P3R0V0"/>